<organism evidence="9 10">
    <name type="scientific">Vibrio quintilis</name>
    <dbReference type="NCBI Taxonomy" id="1117707"/>
    <lineage>
        <taxon>Bacteria</taxon>
        <taxon>Pseudomonadati</taxon>
        <taxon>Pseudomonadota</taxon>
        <taxon>Gammaproteobacteria</taxon>
        <taxon>Vibrionales</taxon>
        <taxon>Vibrionaceae</taxon>
        <taxon>Vibrio</taxon>
    </lineage>
</organism>
<feature type="transmembrane region" description="Helical" evidence="7">
    <location>
        <begin position="89"/>
        <end position="106"/>
    </location>
</feature>
<dbReference type="Pfam" id="PF01553">
    <property type="entry name" value="Acyltransferase"/>
    <property type="match status" value="1"/>
</dbReference>
<dbReference type="GO" id="GO:0022857">
    <property type="term" value="F:transmembrane transporter activity"/>
    <property type="evidence" value="ECO:0007669"/>
    <property type="project" value="InterPro"/>
</dbReference>
<name>A0A1M7YTZ2_9VIBR</name>
<dbReference type="SMART" id="SM00563">
    <property type="entry name" value="PlsC"/>
    <property type="match status" value="1"/>
</dbReference>
<dbReference type="GO" id="GO:0005886">
    <property type="term" value="C:plasma membrane"/>
    <property type="evidence" value="ECO:0007669"/>
    <property type="project" value="UniProtKB-SubCell"/>
</dbReference>
<dbReference type="CDD" id="cd06173">
    <property type="entry name" value="MFS_MefA_like"/>
    <property type="match status" value="1"/>
</dbReference>
<dbReference type="CDD" id="cd07989">
    <property type="entry name" value="LPLAT_AGPAT-like"/>
    <property type="match status" value="1"/>
</dbReference>
<keyword evidence="5 7" id="KW-1133">Transmembrane helix</keyword>
<feature type="transmembrane region" description="Helical" evidence="7">
    <location>
        <begin position="174"/>
        <end position="193"/>
    </location>
</feature>
<feature type="transmembrane region" description="Helical" evidence="7">
    <location>
        <begin position="264"/>
        <end position="284"/>
    </location>
</feature>
<evidence type="ECO:0000256" key="4">
    <source>
        <dbReference type="ARBA" id="ARBA00022692"/>
    </source>
</evidence>
<evidence type="ECO:0000313" key="9">
    <source>
        <dbReference type="EMBL" id="SHO56062.1"/>
    </source>
</evidence>
<evidence type="ECO:0000256" key="2">
    <source>
        <dbReference type="ARBA" id="ARBA00022448"/>
    </source>
</evidence>
<feature type="transmembrane region" description="Helical" evidence="7">
    <location>
        <begin position="146"/>
        <end position="168"/>
    </location>
</feature>
<keyword evidence="10" id="KW-1185">Reference proteome</keyword>
<dbReference type="SUPFAM" id="SSF103473">
    <property type="entry name" value="MFS general substrate transporter"/>
    <property type="match status" value="1"/>
</dbReference>
<dbReference type="InterPro" id="IPR002123">
    <property type="entry name" value="Plipid/glycerol_acylTrfase"/>
</dbReference>
<proteinExistence type="predicted"/>
<dbReference type="InterPro" id="IPR011701">
    <property type="entry name" value="MFS"/>
</dbReference>
<dbReference type="OrthoDB" id="9803968at2"/>
<dbReference type="PANTHER" id="PTHR43266">
    <property type="entry name" value="MACROLIDE-EFFLUX PROTEIN"/>
    <property type="match status" value="1"/>
</dbReference>
<evidence type="ECO:0000256" key="6">
    <source>
        <dbReference type="ARBA" id="ARBA00023136"/>
    </source>
</evidence>
<evidence type="ECO:0000259" key="8">
    <source>
        <dbReference type="SMART" id="SM00563"/>
    </source>
</evidence>
<dbReference type="STRING" id="1117707.VQ7734_01825"/>
<keyword evidence="2" id="KW-0813">Transport</keyword>
<accession>A0A1M7YTZ2</accession>
<dbReference type="SUPFAM" id="SSF69593">
    <property type="entry name" value="Glycerol-3-phosphate (1)-acyltransferase"/>
    <property type="match status" value="1"/>
</dbReference>
<dbReference type="Proteomes" id="UP000184600">
    <property type="component" value="Unassembled WGS sequence"/>
</dbReference>
<gene>
    <name evidence="9" type="primary">lplT</name>
    <name evidence="9" type="ORF">VQ7734_01825</name>
</gene>
<feature type="transmembrane region" description="Helical" evidence="7">
    <location>
        <begin position="229"/>
        <end position="249"/>
    </location>
</feature>
<dbReference type="InterPro" id="IPR036259">
    <property type="entry name" value="MFS_trans_sf"/>
</dbReference>
<keyword evidence="6 7" id="KW-0472">Membrane</keyword>
<dbReference type="RefSeq" id="WP_073581632.1">
    <property type="nucleotide sequence ID" value="NZ_AP024897.1"/>
</dbReference>
<dbReference type="PANTHER" id="PTHR43266:SF2">
    <property type="entry name" value="MAJOR FACILITATOR SUPERFAMILY (MFS) PROFILE DOMAIN-CONTAINING PROTEIN"/>
    <property type="match status" value="1"/>
</dbReference>
<comment type="subcellular location">
    <subcellularLocation>
        <location evidence="1">Cell membrane</location>
        <topology evidence="1">Multi-pass membrane protein</topology>
    </subcellularLocation>
</comment>
<feature type="domain" description="Phospholipid/glycerol acyltransferase" evidence="8">
    <location>
        <begin position="456"/>
        <end position="571"/>
    </location>
</feature>
<feature type="transmembrane region" description="Helical" evidence="7">
    <location>
        <begin position="371"/>
        <end position="397"/>
    </location>
</feature>
<keyword evidence="3" id="KW-1003">Cell membrane</keyword>
<dbReference type="GO" id="GO:0016746">
    <property type="term" value="F:acyltransferase activity"/>
    <property type="evidence" value="ECO:0007669"/>
    <property type="project" value="InterPro"/>
</dbReference>
<evidence type="ECO:0000256" key="5">
    <source>
        <dbReference type="ARBA" id="ARBA00022989"/>
    </source>
</evidence>
<dbReference type="Gene3D" id="1.20.1250.20">
    <property type="entry name" value="MFS general substrate transporter like domains"/>
    <property type="match status" value="1"/>
</dbReference>
<keyword evidence="4 7" id="KW-0812">Transmembrane</keyword>
<feature type="transmembrane region" description="Helical" evidence="7">
    <location>
        <begin position="337"/>
        <end position="359"/>
    </location>
</feature>
<dbReference type="Pfam" id="PF07690">
    <property type="entry name" value="MFS_1"/>
    <property type="match status" value="1"/>
</dbReference>
<reference evidence="10" key="1">
    <citation type="submission" date="2016-12" db="EMBL/GenBank/DDBJ databases">
        <authorList>
            <person name="Rodrigo-Torres L."/>
            <person name="Arahal R.D."/>
            <person name="Lucena T."/>
        </authorList>
    </citation>
    <scope>NUCLEOTIDE SEQUENCE [LARGE SCALE GENOMIC DNA]</scope>
</reference>
<evidence type="ECO:0000313" key="10">
    <source>
        <dbReference type="Proteomes" id="UP000184600"/>
    </source>
</evidence>
<evidence type="ECO:0000256" key="3">
    <source>
        <dbReference type="ARBA" id="ARBA00022475"/>
    </source>
</evidence>
<feature type="transmembrane region" description="Helical" evidence="7">
    <location>
        <begin position="296"/>
        <end position="317"/>
    </location>
</feature>
<feature type="transmembrane region" description="Helical" evidence="7">
    <location>
        <begin position="53"/>
        <end position="77"/>
    </location>
</feature>
<evidence type="ECO:0000256" key="1">
    <source>
        <dbReference type="ARBA" id="ARBA00004651"/>
    </source>
</evidence>
<protein>
    <submittedName>
        <fullName evidence="9">Lysophospholipid transporter LplT</fullName>
    </submittedName>
</protein>
<dbReference type="AlphaFoldDB" id="A0A1M7YTZ2"/>
<sequence>MPNPVASLLSSRRFLPYFMTQFFGAFNDNVFKNTLLLFVAYAGAGELAISSTLFINLAAGLFILPFFLFSASSGVLADRLEKSALIRKIKLLEILIMALAAIGFITQSYLVLLLLLFLMGTQSALFGPVKYALLPQQLRPKELVTGNALVETGTFLAILLGTLLSGFIASADNARLIAAAGVLSFALLGYFASRYIPRAEPSMTATKPFRWHPVRQTRHTLLIAHKDPVIWLTIMTISWFWFLGATYLTQFPNFTKDYLRGGESAVSCLLALFSIGIALGSMLCERLSRHRLELGMVPVGSLGISIFGFGFSSLIPAQLPQFETLTAFVSARELWPLFINLLLLGASGGMFIVPLYTLLQRRAKPDERAQVIAALNIYNALLMVCSAITGIVCLTILHFSIPQLFMLLSVVNTVVFVYLARKLPVYVVRFLLTVILRLCYRIRLTNLHHIPNQGGALIVCNHVSYLDALLLIIASPRLIRFVMESDYASFPAIRPLMKRAGVIPIDGKRPSEMKNAFTQIQNALDMGDLVCIFPEGRLTTDGEIGSFMRGINLILYRAPSVPVIPVALKGLWGSFFSRYHKGRACSRFPRRFFSRVELEAGKPIPAEEVNHQILKNKIAELRGDQL</sequence>
<dbReference type="EMBL" id="FRFG01000019">
    <property type="protein sequence ID" value="SHO56062.1"/>
    <property type="molecule type" value="Genomic_DNA"/>
</dbReference>
<evidence type="ECO:0000256" key="7">
    <source>
        <dbReference type="SAM" id="Phobius"/>
    </source>
</evidence>